<dbReference type="NCBIfam" id="TIGR00797">
    <property type="entry name" value="matE"/>
    <property type="match status" value="1"/>
</dbReference>
<comment type="subcellular location">
    <subcellularLocation>
        <location evidence="1">Membrane</location>
        <topology evidence="1">Multi-pass membrane protein</topology>
    </subcellularLocation>
</comment>
<feature type="transmembrane region" description="Helical" evidence="6">
    <location>
        <begin position="305"/>
        <end position="326"/>
    </location>
</feature>
<evidence type="ECO:0000256" key="4">
    <source>
        <dbReference type="ARBA" id="ARBA00022989"/>
    </source>
</evidence>
<evidence type="ECO:0000256" key="2">
    <source>
        <dbReference type="ARBA" id="ARBA00010199"/>
    </source>
</evidence>
<feature type="transmembrane region" description="Helical" evidence="6">
    <location>
        <begin position="187"/>
        <end position="205"/>
    </location>
</feature>
<dbReference type="GO" id="GO:0015297">
    <property type="term" value="F:antiporter activity"/>
    <property type="evidence" value="ECO:0007669"/>
    <property type="project" value="InterPro"/>
</dbReference>
<proteinExistence type="inferred from homology"/>
<sequence>MNQISSLKTTMAFMVMNLQGMACALETLCGQAFGAKQFKKIGIQTYTAIFSLFLICIPISILWINIKNILIFFGQDPLISHEAGIFITWLLPALFSYAPLHPLVRYFQTQSMIFPLLMSSCFTIIFHVLISWVLVFKSGLGNRGAAIGLALSLWSNATILFFYMRFSPSCEKTRSPITIDIFRGIKEFFHFAIPSAIMVCLEWWSYELIILLSGILPNPQLETSVLSVCLNTILTLYAIPYGLGAAVSTRVSNELGAGNSQRAKIAIIAVMLLIFVEIIVLNTTLYSCRNIFGYVFSSDLEVVQYVSQMTPLLCLTIVLDGLQGALSGIARGCGWQRIGAYVNLAAFYLCGIPMAIMLSFWQNYGGKGLWIGIVSGALVQNSLLSIITFCTNWEKQALKARERLSDEKSPSIVC</sequence>
<dbReference type="CDD" id="cd13132">
    <property type="entry name" value="MATE_eukaryotic"/>
    <property type="match status" value="1"/>
</dbReference>
<feature type="transmembrane region" description="Helical" evidence="6">
    <location>
        <begin position="78"/>
        <end position="100"/>
    </location>
</feature>
<accession>A0AAV3QGN6</accession>
<reference evidence="7 8" key="1">
    <citation type="submission" date="2024-01" db="EMBL/GenBank/DDBJ databases">
        <title>The complete chloroplast genome sequence of Lithospermum erythrorhizon: insights into the phylogenetic relationship among Boraginaceae species and the maternal lineages of purple gromwells.</title>
        <authorList>
            <person name="Okada T."/>
            <person name="Watanabe K."/>
        </authorList>
    </citation>
    <scope>NUCLEOTIDE SEQUENCE [LARGE SCALE GENOMIC DNA]</scope>
</reference>
<dbReference type="GO" id="GO:0016020">
    <property type="term" value="C:membrane"/>
    <property type="evidence" value="ECO:0007669"/>
    <property type="project" value="UniProtKB-SubCell"/>
</dbReference>
<feature type="transmembrane region" description="Helical" evidence="6">
    <location>
        <begin position="368"/>
        <end position="393"/>
    </location>
</feature>
<dbReference type="GO" id="GO:1990961">
    <property type="term" value="P:xenobiotic detoxification by transmembrane export across the plasma membrane"/>
    <property type="evidence" value="ECO:0007669"/>
    <property type="project" value="InterPro"/>
</dbReference>
<protein>
    <submittedName>
        <fullName evidence="7">Transporter</fullName>
    </submittedName>
</protein>
<organism evidence="7 8">
    <name type="scientific">Lithospermum erythrorhizon</name>
    <name type="common">Purple gromwell</name>
    <name type="synonym">Lithospermum officinale var. erythrorhizon</name>
    <dbReference type="NCBI Taxonomy" id="34254"/>
    <lineage>
        <taxon>Eukaryota</taxon>
        <taxon>Viridiplantae</taxon>
        <taxon>Streptophyta</taxon>
        <taxon>Embryophyta</taxon>
        <taxon>Tracheophyta</taxon>
        <taxon>Spermatophyta</taxon>
        <taxon>Magnoliopsida</taxon>
        <taxon>eudicotyledons</taxon>
        <taxon>Gunneridae</taxon>
        <taxon>Pentapetalae</taxon>
        <taxon>asterids</taxon>
        <taxon>lamiids</taxon>
        <taxon>Boraginales</taxon>
        <taxon>Boraginaceae</taxon>
        <taxon>Boraginoideae</taxon>
        <taxon>Lithospermeae</taxon>
        <taxon>Lithospermum</taxon>
    </lineage>
</organism>
<dbReference type="GO" id="GO:0042910">
    <property type="term" value="F:xenobiotic transmembrane transporter activity"/>
    <property type="evidence" value="ECO:0007669"/>
    <property type="project" value="InterPro"/>
</dbReference>
<evidence type="ECO:0000313" key="7">
    <source>
        <dbReference type="EMBL" id="GAA0163249.1"/>
    </source>
</evidence>
<feature type="transmembrane region" description="Helical" evidence="6">
    <location>
        <begin position="225"/>
        <end position="244"/>
    </location>
</feature>
<evidence type="ECO:0000256" key="1">
    <source>
        <dbReference type="ARBA" id="ARBA00004141"/>
    </source>
</evidence>
<dbReference type="EMBL" id="BAABME010004695">
    <property type="protein sequence ID" value="GAA0163249.1"/>
    <property type="molecule type" value="Genomic_DNA"/>
</dbReference>
<comment type="similarity">
    <text evidence="2">Belongs to the multi antimicrobial extrusion (MATE) (TC 2.A.66.1) family.</text>
</comment>
<comment type="caution">
    <text evidence="7">The sequence shown here is derived from an EMBL/GenBank/DDBJ whole genome shotgun (WGS) entry which is preliminary data.</text>
</comment>
<gene>
    <name evidence="7" type="ORF">LIER_19160</name>
</gene>
<feature type="transmembrane region" description="Helical" evidence="6">
    <location>
        <begin position="146"/>
        <end position="166"/>
    </location>
</feature>
<feature type="transmembrane region" description="Helical" evidence="6">
    <location>
        <begin position="112"/>
        <end position="134"/>
    </location>
</feature>
<evidence type="ECO:0000313" key="8">
    <source>
        <dbReference type="Proteomes" id="UP001454036"/>
    </source>
</evidence>
<dbReference type="InterPro" id="IPR045069">
    <property type="entry name" value="MATE_euk"/>
</dbReference>
<keyword evidence="8" id="KW-1185">Reference proteome</keyword>
<dbReference type="AlphaFoldDB" id="A0AAV3QGN6"/>
<evidence type="ECO:0000256" key="6">
    <source>
        <dbReference type="SAM" id="Phobius"/>
    </source>
</evidence>
<keyword evidence="4 6" id="KW-1133">Transmembrane helix</keyword>
<feature type="transmembrane region" description="Helical" evidence="6">
    <location>
        <begin position="46"/>
        <end position="66"/>
    </location>
</feature>
<dbReference type="Proteomes" id="UP001454036">
    <property type="component" value="Unassembled WGS sequence"/>
</dbReference>
<feature type="transmembrane region" description="Helical" evidence="6">
    <location>
        <begin position="338"/>
        <end position="362"/>
    </location>
</feature>
<dbReference type="Pfam" id="PF01554">
    <property type="entry name" value="MatE"/>
    <property type="match status" value="2"/>
</dbReference>
<dbReference type="PANTHER" id="PTHR11206">
    <property type="entry name" value="MULTIDRUG RESISTANCE PROTEIN"/>
    <property type="match status" value="1"/>
</dbReference>
<feature type="transmembrane region" description="Helical" evidence="6">
    <location>
        <begin position="265"/>
        <end position="285"/>
    </location>
</feature>
<evidence type="ECO:0000256" key="5">
    <source>
        <dbReference type="ARBA" id="ARBA00023136"/>
    </source>
</evidence>
<name>A0AAV3QGN6_LITER</name>
<keyword evidence="5 6" id="KW-0472">Membrane</keyword>
<evidence type="ECO:0000256" key="3">
    <source>
        <dbReference type="ARBA" id="ARBA00022692"/>
    </source>
</evidence>
<keyword evidence="3 6" id="KW-0812">Transmembrane</keyword>
<dbReference type="InterPro" id="IPR002528">
    <property type="entry name" value="MATE_fam"/>
</dbReference>